<evidence type="ECO:0000313" key="2">
    <source>
        <dbReference type="Proteomes" id="UP000289152"/>
    </source>
</evidence>
<comment type="caution">
    <text evidence="1">The sequence shown here is derived from an EMBL/GenBank/DDBJ whole genome shotgun (WGS) entry which is preliminary data.</text>
</comment>
<organism evidence="1 2">
    <name type="scientific">Tremella mesenterica</name>
    <name type="common">Jelly fungus</name>
    <dbReference type="NCBI Taxonomy" id="5217"/>
    <lineage>
        <taxon>Eukaryota</taxon>
        <taxon>Fungi</taxon>
        <taxon>Dikarya</taxon>
        <taxon>Basidiomycota</taxon>
        <taxon>Agaricomycotina</taxon>
        <taxon>Tremellomycetes</taxon>
        <taxon>Tremellales</taxon>
        <taxon>Tremellaceae</taxon>
        <taxon>Tremella</taxon>
    </lineage>
</organism>
<accession>A0A4Q1BBE4</accession>
<keyword evidence="2" id="KW-1185">Reference proteome</keyword>
<evidence type="ECO:0000313" key="1">
    <source>
        <dbReference type="EMBL" id="RXK34974.1"/>
    </source>
</evidence>
<gene>
    <name evidence="1" type="ORF">M231_07757</name>
</gene>
<dbReference type="Proteomes" id="UP000289152">
    <property type="component" value="Unassembled WGS sequence"/>
</dbReference>
<dbReference type="VEuPathDB" id="FungiDB:TREMEDRAFT_58553"/>
<sequence length="82" mass="9103">MPPKQETFEFVNGAVKPVLNGKNFFGWHQAVLDAAYAGGYVDILLSKSKKPVDPSIRRTEITIKKEPAVEPAQVPLPRQEGR</sequence>
<proteinExistence type="predicted"/>
<name>A0A4Q1BBE4_TREME</name>
<protein>
    <submittedName>
        <fullName evidence="1">Uncharacterized protein</fullName>
    </submittedName>
</protein>
<dbReference type="EMBL" id="SDIL01000167">
    <property type="protein sequence ID" value="RXK34974.1"/>
    <property type="molecule type" value="Genomic_DNA"/>
</dbReference>
<dbReference type="AlphaFoldDB" id="A0A4Q1BBE4"/>
<reference evidence="1 2" key="1">
    <citation type="submission" date="2016-06" db="EMBL/GenBank/DDBJ databases">
        <title>Evolution of pathogenesis and genome organization in the Tremellales.</title>
        <authorList>
            <person name="Cuomo C."/>
            <person name="Litvintseva A."/>
            <person name="Heitman J."/>
            <person name="Chen Y."/>
            <person name="Sun S."/>
            <person name="Springer D."/>
            <person name="Dromer F."/>
            <person name="Young S."/>
            <person name="Zeng Q."/>
            <person name="Chapman S."/>
            <person name="Gujja S."/>
            <person name="Saif S."/>
            <person name="Birren B."/>
        </authorList>
    </citation>
    <scope>NUCLEOTIDE SEQUENCE [LARGE SCALE GENOMIC DNA]</scope>
    <source>
        <strain evidence="1 2">ATCC 28783</strain>
    </source>
</reference>
<dbReference type="InParanoid" id="A0A4Q1BBE4"/>